<dbReference type="Proteomes" id="UP001058860">
    <property type="component" value="Chromosome"/>
</dbReference>
<proteinExistence type="predicted"/>
<dbReference type="RefSeq" id="WP_353866041.1">
    <property type="nucleotide sequence ID" value="NZ_CP088295.1"/>
</dbReference>
<protein>
    <recommendedName>
        <fullName evidence="3">Acyltransferase</fullName>
    </recommendedName>
</protein>
<dbReference type="EMBL" id="CP088295">
    <property type="protein sequence ID" value="UUY05595.1"/>
    <property type="molecule type" value="Genomic_DNA"/>
</dbReference>
<organism evidence="1 2">
    <name type="scientific">Svornostia abyssi</name>
    <dbReference type="NCBI Taxonomy" id="2898438"/>
    <lineage>
        <taxon>Bacteria</taxon>
        <taxon>Bacillati</taxon>
        <taxon>Actinomycetota</taxon>
        <taxon>Thermoleophilia</taxon>
        <taxon>Solirubrobacterales</taxon>
        <taxon>Baekduiaceae</taxon>
        <taxon>Svornostia</taxon>
    </lineage>
</organism>
<evidence type="ECO:0000313" key="1">
    <source>
        <dbReference type="EMBL" id="UUY05595.1"/>
    </source>
</evidence>
<evidence type="ECO:0008006" key="3">
    <source>
        <dbReference type="Google" id="ProtNLM"/>
    </source>
</evidence>
<accession>A0ABY5PM14</accession>
<name>A0ABY5PM14_9ACTN</name>
<sequence>MSLLFDSALAAPLEALAAIPAAVQAPARGVKARGRLRAAGLHGRMRWALHRGDRRWVAGRFALPLLETPHQRRVHRVGLRHYALTQRCMTVESDAALRGAVGLIGDMPPTSGRTIFAFAHSPAMWVSLYGLTNVGLPVSPVVEDWFFEDAMAAVRTDAVARSGGRVILAGDAFTQVQAALQDGGIPAIAVDVAGSTPVRFLGKDARVRSGIARLAQATGASIVPMRGAFVRGRPVVVLDAPIAPRDDHHALLRDVVAAVEAPVLERPEYWMPYTGDLWPDRCAPFRDAYAEDPPLPEVGSPT</sequence>
<evidence type="ECO:0000313" key="2">
    <source>
        <dbReference type="Proteomes" id="UP001058860"/>
    </source>
</evidence>
<keyword evidence="2" id="KW-1185">Reference proteome</keyword>
<gene>
    <name evidence="1" type="ORF">LRS13_08770</name>
</gene>
<reference evidence="2" key="1">
    <citation type="submission" date="2021-11" db="EMBL/GenBank/DDBJ databases">
        <title>Cultivation dependent microbiological survey of springs from the worlds oldest radium mine currently devoted to the extraction of radon-saturated water.</title>
        <authorList>
            <person name="Kapinusova G."/>
            <person name="Smrhova T."/>
            <person name="Strejcek M."/>
            <person name="Suman J."/>
            <person name="Jani K."/>
            <person name="Pajer P."/>
            <person name="Uhlik O."/>
        </authorList>
    </citation>
    <scope>NUCLEOTIDE SEQUENCE [LARGE SCALE GENOMIC DNA]</scope>
    <source>
        <strain evidence="2">J379</strain>
    </source>
</reference>